<keyword evidence="6" id="KW-0378">Hydrolase</keyword>
<comment type="similarity">
    <text evidence="7">Belongs to the glycosyl hydrolase 22 family.</text>
</comment>
<dbReference type="PRINTS" id="PR00135">
    <property type="entry name" value="LYZLACT"/>
</dbReference>
<organism evidence="9 10">
    <name type="scientific">Drosophila albomicans</name>
    <name type="common">Fruit fly</name>
    <dbReference type="NCBI Taxonomy" id="7291"/>
    <lineage>
        <taxon>Eukaryota</taxon>
        <taxon>Metazoa</taxon>
        <taxon>Ecdysozoa</taxon>
        <taxon>Arthropoda</taxon>
        <taxon>Hexapoda</taxon>
        <taxon>Insecta</taxon>
        <taxon>Pterygota</taxon>
        <taxon>Neoptera</taxon>
        <taxon>Endopterygota</taxon>
        <taxon>Diptera</taxon>
        <taxon>Brachycera</taxon>
        <taxon>Muscomorpha</taxon>
        <taxon>Ephydroidea</taxon>
        <taxon>Drosophilidae</taxon>
        <taxon>Drosophila</taxon>
    </lineage>
</organism>
<protein>
    <recommendedName>
        <fullName evidence="2">lysozyme</fullName>
        <ecNumber evidence="2">3.2.1.17</ecNumber>
    </recommendedName>
</protein>
<keyword evidence="4" id="KW-0081">Bacteriolytic enzyme</keyword>
<keyword evidence="5 8" id="KW-0732">Signal</keyword>
<keyword evidence="6" id="KW-0326">Glycosidase</keyword>
<feature type="chain" id="PRO_5027710264" description="lysozyme" evidence="8">
    <location>
        <begin position="19"/>
        <end position="180"/>
    </location>
</feature>
<dbReference type="SMART" id="SM00263">
    <property type="entry name" value="LYZ1"/>
    <property type="match status" value="1"/>
</dbReference>
<dbReference type="OrthoDB" id="7871363at2759"/>
<dbReference type="EC" id="3.2.1.17" evidence="2"/>
<dbReference type="GO" id="GO:0003796">
    <property type="term" value="F:lysozyme activity"/>
    <property type="evidence" value="ECO:0007669"/>
    <property type="project" value="UniProtKB-EC"/>
</dbReference>
<dbReference type="PANTHER" id="PTHR11407:SF36">
    <property type="entry name" value="GEO02684P1-RELATED"/>
    <property type="match status" value="1"/>
</dbReference>
<evidence type="ECO:0000313" key="9">
    <source>
        <dbReference type="Proteomes" id="UP000515160"/>
    </source>
</evidence>
<gene>
    <name evidence="10" type="primary">LOC117569847</name>
</gene>
<name>A0A6P8YJK3_DROAB</name>
<dbReference type="InterPro" id="IPR023346">
    <property type="entry name" value="Lysozyme-like_dom_sf"/>
</dbReference>
<reference evidence="10" key="1">
    <citation type="submission" date="2025-08" db="UniProtKB">
        <authorList>
            <consortium name="RefSeq"/>
        </authorList>
    </citation>
    <scope>IDENTIFICATION</scope>
    <source>
        <strain evidence="10">15112-1751.03</strain>
        <tissue evidence="10">Whole Adult</tissue>
    </source>
</reference>
<feature type="signal peptide" evidence="8">
    <location>
        <begin position="1"/>
        <end position="18"/>
    </location>
</feature>
<evidence type="ECO:0000313" key="10">
    <source>
        <dbReference type="RefSeq" id="XP_034107067.1"/>
    </source>
</evidence>
<proteinExistence type="inferred from homology"/>
<evidence type="ECO:0000256" key="2">
    <source>
        <dbReference type="ARBA" id="ARBA00012732"/>
    </source>
</evidence>
<evidence type="ECO:0000256" key="6">
    <source>
        <dbReference type="ARBA" id="ARBA00023295"/>
    </source>
</evidence>
<dbReference type="GO" id="GO:0031640">
    <property type="term" value="P:killing of cells of another organism"/>
    <property type="evidence" value="ECO:0007669"/>
    <property type="project" value="UniProtKB-KW"/>
</dbReference>
<evidence type="ECO:0000256" key="4">
    <source>
        <dbReference type="ARBA" id="ARBA00022638"/>
    </source>
</evidence>
<dbReference type="RefSeq" id="XP_034107067.1">
    <property type="nucleotide sequence ID" value="XM_034251176.2"/>
</dbReference>
<evidence type="ECO:0000256" key="7">
    <source>
        <dbReference type="RuleBase" id="RU004440"/>
    </source>
</evidence>
<dbReference type="AlphaFoldDB" id="A0A6P8YJK3"/>
<comment type="catalytic activity">
    <reaction evidence="1">
        <text>Hydrolysis of (1-&gt;4)-beta-linkages between N-acetylmuramic acid and N-acetyl-D-glucosamine residues in a peptidoglycan and between N-acetyl-D-glucosamine residues in chitodextrins.</text>
        <dbReference type="EC" id="3.2.1.17"/>
    </reaction>
</comment>
<dbReference type="GeneID" id="117569847"/>
<sequence length="180" mass="20282">MEKTVLLFVLLLVGTVQSDRTLDRCTLAIEMDRLGVPRADLAAWVYIANHESGFQNNVISIQVDGSKSYGLFQLSSKIWCAESDDSASDNFCNESCDNLLSDQIKASVRCALVAKGRAGWTPWPIYRDFQLNRLTSVEDCFQPEIINCITNATVTNAMIDATEHGVYRAFYDYKPEFEFQ</sequence>
<accession>A0A6P8YJK3</accession>
<dbReference type="Proteomes" id="UP000515160">
    <property type="component" value="Chromosome 3"/>
</dbReference>
<dbReference type="Pfam" id="PF00062">
    <property type="entry name" value="Lys"/>
    <property type="match status" value="1"/>
</dbReference>
<dbReference type="InterPro" id="IPR001916">
    <property type="entry name" value="Glyco_hydro_22"/>
</dbReference>
<dbReference type="Gene3D" id="1.10.530.10">
    <property type="match status" value="1"/>
</dbReference>
<evidence type="ECO:0000256" key="8">
    <source>
        <dbReference type="SAM" id="SignalP"/>
    </source>
</evidence>
<keyword evidence="9" id="KW-1185">Reference proteome</keyword>
<keyword evidence="3" id="KW-0929">Antimicrobial</keyword>
<evidence type="ECO:0000256" key="1">
    <source>
        <dbReference type="ARBA" id="ARBA00000632"/>
    </source>
</evidence>
<evidence type="ECO:0000256" key="5">
    <source>
        <dbReference type="ARBA" id="ARBA00022729"/>
    </source>
</evidence>
<dbReference type="SUPFAM" id="SSF53955">
    <property type="entry name" value="Lysozyme-like"/>
    <property type="match status" value="1"/>
</dbReference>
<dbReference type="GO" id="GO:0042742">
    <property type="term" value="P:defense response to bacterium"/>
    <property type="evidence" value="ECO:0007669"/>
    <property type="project" value="UniProtKB-KW"/>
</dbReference>
<dbReference type="PROSITE" id="PS51348">
    <property type="entry name" value="GLYCOSYL_HYDROL_F22_2"/>
    <property type="match status" value="1"/>
</dbReference>
<dbReference type="PANTHER" id="PTHR11407">
    <property type="entry name" value="LYSOZYME C"/>
    <property type="match status" value="1"/>
</dbReference>
<evidence type="ECO:0000256" key="3">
    <source>
        <dbReference type="ARBA" id="ARBA00022529"/>
    </source>
</evidence>